<accession>A0A0R2E2Q7</accession>
<dbReference type="PATRIC" id="fig|1046596.6.peg.1158"/>
<keyword evidence="2" id="KW-1185">Reference proteome</keyword>
<evidence type="ECO:0000313" key="1">
    <source>
        <dbReference type="EMBL" id="KRN09355.1"/>
    </source>
</evidence>
<dbReference type="Proteomes" id="UP000050898">
    <property type="component" value="Unassembled WGS sequence"/>
</dbReference>
<dbReference type="EMBL" id="AYYH01000027">
    <property type="protein sequence ID" value="KRN09355.1"/>
    <property type="molecule type" value="Genomic_DNA"/>
</dbReference>
<proteinExistence type="predicted"/>
<protein>
    <submittedName>
        <fullName evidence="1">Uncharacterized protein</fullName>
    </submittedName>
</protein>
<sequence length="75" mass="8646">MVVATGTKDHKRVYVLMSKFHDCLGIYPTFEKAREAQGSTFTFIEQAIEYYVNGRRIVEVGNTATDWIKNEKIDN</sequence>
<name>A0A0R2E2Q7_9LACO</name>
<comment type="caution">
    <text evidence="1">The sequence shown here is derived from an EMBL/GenBank/DDBJ whole genome shotgun (WGS) entry which is preliminary data.</text>
</comment>
<dbReference type="RefSeq" id="WP_010078283.1">
    <property type="nucleotide sequence ID" value="NZ_AYYH01000027.1"/>
</dbReference>
<gene>
    <name evidence="1" type="ORF">FD00_GL001078</name>
</gene>
<dbReference type="AlphaFoldDB" id="A0A0R2E2Q7"/>
<evidence type="ECO:0000313" key="2">
    <source>
        <dbReference type="Proteomes" id="UP000050898"/>
    </source>
</evidence>
<reference evidence="1 2" key="1">
    <citation type="journal article" date="2015" name="Genome Announc.">
        <title>Expanding the biotechnology potential of lactobacilli through comparative genomics of 213 strains and associated genera.</title>
        <authorList>
            <person name="Sun Z."/>
            <person name="Harris H.M."/>
            <person name="McCann A."/>
            <person name="Guo C."/>
            <person name="Argimon S."/>
            <person name="Zhang W."/>
            <person name="Yang X."/>
            <person name="Jeffery I.B."/>
            <person name="Cooney J.C."/>
            <person name="Kagawa T.F."/>
            <person name="Liu W."/>
            <person name="Song Y."/>
            <person name="Salvetti E."/>
            <person name="Wrobel A."/>
            <person name="Rasinkangas P."/>
            <person name="Parkhill J."/>
            <person name="Rea M.C."/>
            <person name="O'Sullivan O."/>
            <person name="Ritari J."/>
            <person name="Douillard F.P."/>
            <person name="Paul Ross R."/>
            <person name="Yang R."/>
            <person name="Briner A.E."/>
            <person name="Felis G.E."/>
            <person name="de Vos W.M."/>
            <person name="Barrangou R."/>
            <person name="Klaenhammer T.R."/>
            <person name="Caufield P.W."/>
            <person name="Cui Y."/>
            <person name="Zhang H."/>
            <person name="O'Toole P.W."/>
        </authorList>
    </citation>
    <scope>NUCLEOTIDE SEQUENCE [LARGE SCALE GENOMIC DNA]</scope>
    <source>
        <strain evidence="1 2">DSM 20444</strain>
    </source>
</reference>
<organism evidence="1 2">
    <name type="scientific">Liquorilactobacillus mali KCTC 3596 = DSM 20444</name>
    <dbReference type="NCBI Taxonomy" id="1046596"/>
    <lineage>
        <taxon>Bacteria</taxon>
        <taxon>Bacillati</taxon>
        <taxon>Bacillota</taxon>
        <taxon>Bacilli</taxon>
        <taxon>Lactobacillales</taxon>
        <taxon>Lactobacillaceae</taxon>
        <taxon>Liquorilactobacillus</taxon>
    </lineage>
</organism>